<keyword evidence="2" id="KW-1185">Reference proteome</keyword>
<gene>
    <name evidence="1" type="ORF">H7965_15530</name>
</gene>
<dbReference type="EMBL" id="JACOMF010000018">
    <property type="protein sequence ID" value="MBC4016733.1"/>
    <property type="molecule type" value="Genomic_DNA"/>
</dbReference>
<comment type="caution">
    <text evidence="1">The sequence shown here is derived from an EMBL/GenBank/DDBJ whole genome shotgun (WGS) entry which is preliminary data.</text>
</comment>
<organism evidence="1 2">
    <name type="scientific">Siccirubricoccus deserti</name>
    <dbReference type="NCBI Taxonomy" id="2013562"/>
    <lineage>
        <taxon>Bacteria</taxon>
        <taxon>Pseudomonadati</taxon>
        <taxon>Pseudomonadota</taxon>
        <taxon>Alphaproteobacteria</taxon>
        <taxon>Acetobacterales</taxon>
        <taxon>Roseomonadaceae</taxon>
        <taxon>Siccirubricoccus</taxon>
    </lineage>
</organism>
<name>A0A9X0R0R4_9PROT</name>
<evidence type="ECO:0000313" key="2">
    <source>
        <dbReference type="Proteomes" id="UP000600101"/>
    </source>
</evidence>
<dbReference type="AlphaFoldDB" id="A0A9X0R0R4"/>
<protein>
    <submittedName>
        <fullName evidence="1">Uncharacterized protein</fullName>
    </submittedName>
</protein>
<sequence>MFRRPILLLATILLGLVAAGLLAVGAFPPAVSPAPVERVMPNDRFQTR</sequence>
<proteinExistence type="predicted"/>
<reference evidence="1" key="1">
    <citation type="submission" date="2020-08" db="EMBL/GenBank/DDBJ databases">
        <authorList>
            <person name="Hu Y."/>
            <person name="Nguyen S.V."/>
            <person name="Li F."/>
            <person name="Fanning S."/>
        </authorList>
    </citation>
    <scope>NUCLEOTIDE SEQUENCE</scope>
    <source>
        <strain evidence="1">SYSU D8009</strain>
    </source>
</reference>
<accession>A0A9X0R0R4</accession>
<dbReference type="RefSeq" id="WP_186771501.1">
    <property type="nucleotide sequence ID" value="NZ_JACOMF010000018.1"/>
</dbReference>
<dbReference type="Proteomes" id="UP000600101">
    <property type="component" value="Unassembled WGS sequence"/>
</dbReference>
<evidence type="ECO:0000313" key="1">
    <source>
        <dbReference type="EMBL" id="MBC4016733.1"/>
    </source>
</evidence>